<accession>A0ABV4LFQ6</accession>
<dbReference type="PANTHER" id="PTHR30250:SF11">
    <property type="entry name" value="O-ANTIGEN TRANSPORTER-RELATED"/>
    <property type="match status" value="1"/>
</dbReference>
<organism evidence="7 8">
    <name type="scientific">Vibrio kanaloae</name>
    <dbReference type="NCBI Taxonomy" id="170673"/>
    <lineage>
        <taxon>Bacteria</taxon>
        <taxon>Pseudomonadati</taxon>
        <taxon>Pseudomonadota</taxon>
        <taxon>Gammaproteobacteria</taxon>
        <taxon>Vibrionales</taxon>
        <taxon>Vibrionaceae</taxon>
        <taxon>Vibrio</taxon>
    </lineage>
</organism>
<evidence type="ECO:0000256" key="2">
    <source>
        <dbReference type="ARBA" id="ARBA00022475"/>
    </source>
</evidence>
<dbReference type="RefSeq" id="WP_017055679.1">
    <property type="nucleotide sequence ID" value="NZ_JBGONX010000006.1"/>
</dbReference>
<protein>
    <submittedName>
        <fullName evidence="7">Lipopolysaccharide biosynthesis protein</fullName>
    </submittedName>
</protein>
<feature type="transmembrane region" description="Helical" evidence="6">
    <location>
        <begin position="294"/>
        <end position="318"/>
    </location>
</feature>
<feature type="transmembrane region" description="Helical" evidence="6">
    <location>
        <begin position="386"/>
        <end position="405"/>
    </location>
</feature>
<dbReference type="PANTHER" id="PTHR30250">
    <property type="entry name" value="PST FAMILY PREDICTED COLANIC ACID TRANSPORTER"/>
    <property type="match status" value="1"/>
</dbReference>
<feature type="transmembrane region" description="Helical" evidence="6">
    <location>
        <begin position="358"/>
        <end position="380"/>
    </location>
</feature>
<feature type="transmembrane region" description="Helical" evidence="6">
    <location>
        <begin position="7"/>
        <end position="28"/>
    </location>
</feature>
<keyword evidence="3 6" id="KW-0812">Transmembrane</keyword>
<dbReference type="Proteomes" id="UP001569177">
    <property type="component" value="Unassembled WGS sequence"/>
</dbReference>
<keyword evidence="8" id="KW-1185">Reference proteome</keyword>
<keyword evidence="5 6" id="KW-0472">Membrane</keyword>
<dbReference type="InterPro" id="IPR002797">
    <property type="entry name" value="Polysacc_synth"/>
</dbReference>
<feature type="transmembrane region" description="Helical" evidence="6">
    <location>
        <begin position="83"/>
        <end position="103"/>
    </location>
</feature>
<comment type="caution">
    <text evidence="7">The sequence shown here is derived from an EMBL/GenBank/DDBJ whole genome shotgun (WGS) entry which is preliminary data.</text>
</comment>
<keyword evidence="2" id="KW-1003">Cell membrane</keyword>
<feature type="transmembrane region" description="Helical" evidence="6">
    <location>
        <begin position="40"/>
        <end position="62"/>
    </location>
</feature>
<evidence type="ECO:0000256" key="1">
    <source>
        <dbReference type="ARBA" id="ARBA00004651"/>
    </source>
</evidence>
<feature type="transmembrane region" description="Helical" evidence="6">
    <location>
        <begin position="330"/>
        <end position="351"/>
    </location>
</feature>
<feature type="transmembrane region" description="Helical" evidence="6">
    <location>
        <begin position="145"/>
        <end position="165"/>
    </location>
</feature>
<gene>
    <name evidence="7" type="ORF">ACED24_11635</name>
</gene>
<reference evidence="7 8" key="1">
    <citation type="submission" date="2024-06" db="EMBL/GenBank/DDBJ databases">
        <authorList>
            <person name="Steensen K."/>
            <person name="Seneca J."/>
            <person name="Bartlau N."/>
            <person name="Yu A.X."/>
            <person name="Polz M.F."/>
        </authorList>
    </citation>
    <scope>NUCLEOTIDE SEQUENCE [LARGE SCALE GENOMIC DNA]</scope>
    <source>
        <strain evidence="7 8">5S240</strain>
    </source>
</reference>
<evidence type="ECO:0000313" key="8">
    <source>
        <dbReference type="Proteomes" id="UP001569177"/>
    </source>
</evidence>
<feature type="transmembrane region" description="Helical" evidence="6">
    <location>
        <begin position="115"/>
        <end position="133"/>
    </location>
</feature>
<evidence type="ECO:0000256" key="5">
    <source>
        <dbReference type="ARBA" id="ARBA00023136"/>
    </source>
</evidence>
<evidence type="ECO:0000256" key="3">
    <source>
        <dbReference type="ARBA" id="ARBA00022692"/>
    </source>
</evidence>
<evidence type="ECO:0000256" key="4">
    <source>
        <dbReference type="ARBA" id="ARBA00022989"/>
    </source>
</evidence>
<evidence type="ECO:0000256" key="6">
    <source>
        <dbReference type="SAM" id="Phobius"/>
    </source>
</evidence>
<proteinExistence type="predicted"/>
<sequence length="418" mass="46575">MSFAKNAYVYLFSNVLNAAIPFILLPILTRHLSPDEYGQIAMFQTMLTGVGAFIGLNAVGAASRKFYDDGLSLVGISDFNGSCFQILIFTFFIAMIVILFSGVYLSDFLAIPQEWLYVAILVSACTFLINFRLGQWQVRKLAKKYGVFQVSNGFLNMLITLVLIVFYSNGPQGRIDAILYTSLVFAIFAIYLLYRDKLVSLKHYNKANIKEALNFGVPLVPHVLGAFLLTTADRFVINDQLGLADAGIYMVGVQVSMALTIVFDSINKAYVPWLFEKLKSNDEKNKVLIVKSTYIYFLCVIFLAGLSFLVGPVIISLVVGDEYREAGNVIGWLCLGQVFGGMYLMVTNYVFYSKKTGMLSLITISSGLLNLLTMIILVNYLGIEGAGIAFASSKLVMFLLTWRLASRVVPMPWRIFRC</sequence>
<feature type="transmembrane region" description="Helical" evidence="6">
    <location>
        <begin position="177"/>
        <end position="194"/>
    </location>
</feature>
<feature type="transmembrane region" description="Helical" evidence="6">
    <location>
        <begin position="248"/>
        <end position="273"/>
    </location>
</feature>
<dbReference type="InterPro" id="IPR050833">
    <property type="entry name" value="Poly_Biosynth_Transport"/>
</dbReference>
<keyword evidence="4 6" id="KW-1133">Transmembrane helix</keyword>
<evidence type="ECO:0000313" key="7">
    <source>
        <dbReference type="EMBL" id="MEZ8090707.1"/>
    </source>
</evidence>
<feature type="transmembrane region" description="Helical" evidence="6">
    <location>
        <begin position="215"/>
        <end position="236"/>
    </location>
</feature>
<dbReference type="EMBL" id="JBGOOJ010000009">
    <property type="protein sequence ID" value="MEZ8090707.1"/>
    <property type="molecule type" value="Genomic_DNA"/>
</dbReference>
<dbReference type="Pfam" id="PF01943">
    <property type="entry name" value="Polysacc_synt"/>
    <property type="match status" value="1"/>
</dbReference>
<name>A0ABV4LFQ6_9VIBR</name>
<comment type="subcellular location">
    <subcellularLocation>
        <location evidence="1">Cell membrane</location>
        <topology evidence="1">Multi-pass membrane protein</topology>
    </subcellularLocation>
</comment>